<dbReference type="GO" id="GO:0016491">
    <property type="term" value="F:oxidoreductase activity"/>
    <property type="evidence" value="ECO:0007669"/>
    <property type="project" value="InterPro"/>
</dbReference>
<dbReference type="CDD" id="cd03024">
    <property type="entry name" value="DsbA_FrnE"/>
    <property type="match status" value="1"/>
</dbReference>
<dbReference type="PANTHER" id="PTHR13887">
    <property type="entry name" value="GLUTATHIONE S-TRANSFERASE KAPPA"/>
    <property type="match status" value="1"/>
</dbReference>
<dbReference type="InterPro" id="IPR036249">
    <property type="entry name" value="Thioredoxin-like_sf"/>
</dbReference>
<dbReference type="SUPFAM" id="SSF52833">
    <property type="entry name" value="Thioredoxin-like"/>
    <property type="match status" value="1"/>
</dbReference>
<dbReference type="Pfam" id="PF01323">
    <property type="entry name" value="DSBA"/>
    <property type="match status" value="1"/>
</dbReference>
<feature type="domain" description="DSBA-like thioredoxin" evidence="1">
    <location>
        <begin position="7"/>
        <end position="202"/>
    </location>
</feature>
<dbReference type="AlphaFoldDB" id="A0A9D2USE7"/>
<reference evidence="2" key="2">
    <citation type="submission" date="2021-09" db="EMBL/GenBank/DDBJ databases">
        <authorList>
            <person name="Gilroy R."/>
        </authorList>
    </citation>
    <scope>NUCLEOTIDE SEQUENCE</scope>
    <source>
        <strain evidence="2">CHK135-1449</strain>
    </source>
</reference>
<gene>
    <name evidence="2" type="ORF">K8V79_06200</name>
</gene>
<sequence>MKLKIGIDVFFDFICPWCLIGKRQLQAAIQQLKLSHPEVEVEVKWLGVQLLPSIPVEGVPFKAFYLQRLGSRTAVKMRQEQVRQAAKAVEVDIDFERIARMPNTARAHRIFAHAMKLGNSAQHDLLLEKLFSAYFYQSENISDPAVLQKIAVECGYAQEQITELLAAPHLPFISANTGGKGVPYFVFDGSYAMAGAQPASALYKTMLDVLAVQRKAVV</sequence>
<dbReference type="InterPro" id="IPR001853">
    <property type="entry name" value="DSBA-like_thioredoxin_dom"/>
</dbReference>
<accession>A0A9D2USE7</accession>
<comment type="caution">
    <text evidence="2">The sequence shown here is derived from an EMBL/GenBank/DDBJ whole genome shotgun (WGS) entry which is preliminary data.</text>
</comment>
<dbReference type="PANTHER" id="PTHR13887:SF41">
    <property type="entry name" value="THIOREDOXIN SUPERFAMILY PROTEIN"/>
    <property type="match status" value="1"/>
</dbReference>
<dbReference type="Proteomes" id="UP000787156">
    <property type="component" value="Unassembled WGS sequence"/>
</dbReference>
<reference evidence="2" key="1">
    <citation type="journal article" date="2021" name="PeerJ">
        <title>Extensive microbial diversity within the chicken gut microbiome revealed by metagenomics and culture.</title>
        <authorList>
            <person name="Gilroy R."/>
            <person name="Ravi A."/>
            <person name="Getino M."/>
            <person name="Pursley I."/>
            <person name="Horton D.L."/>
            <person name="Alikhan N.F."/>
            <person name="Baker D."/>
            <person name="Gharbi K."/>
            <person name="Hall N."/>
            <person name="Watson M."/>
            <person name="Adriaenssens E.M."/>
            <person name="Foster-Nyarko E."/>
            <person name="Jarju S."/>
            <person name="Secka A."/>
            <person name="Antonio M."/>
            <person name="Oren A."/>
            <person name="Chaudhuri R.R."/>
            <person name="La Ragione R."/>
            <person name="Hildebrand F."/>
            <person name="Pallen M.J."/>
        </authorList>
    </citation>
    <scope>NUCLEOTIDE SEQUENCE</scope>
    <source>
        <strain evidence="2">CHK135-1449</strain>
    </source>
</reference>
<proteinExistence type="predicted"/>
<dbReference type="EMBL" id="DYWX01000064">
    <property type="protein sequence ID" value="HJF27824.1"/>
    <property type="molecule type" value="Genomic_DNA"/>
</dbReference>
<evidence type="ECO:0000313" key="2">
    <source>
        <dbReference type="EMBL" id="HJF27824.1"/>
    </source>
</evidence>
<evidence type="ECO:0000313" key="3">
    <source>
        <dbReference type="Proteomes" id="UP000787156"/>
    </source>
</evidence>
<evidence type="ECO:0000259" key="1">
    <source>
        <dbReference type="Pfam" id="PF01323"/>
    </source>
</evidence>
<dbReference type="Gene3D" id="3.40.30.10">
    <property type="entry name" value="Glutaredoxin"/>
    <property type="match status" value="1"/>
</dbReference>
<protein>
    <submittedName>
        <fullName evidence="2">DsbA family oxidoreductase</fullName>
    </submittedName>
</protein>
<organism evidence="2 3">
    <name type="scientific">Acinetobacter lwoffii</name>
    <dbReference type="NCBI Taxonomy" id="28090"/>
    <lineage>
        <taxon>Bacteria</taxon>
        <taxon>Pseudomonadati</taxon>
        <taxon>Pseudomonadota</taxon>
        <taxon>Gammaproteobacteria</taxon>
        <taxon>Moraxellales</taxon>
        <taxon>Moraxellaceae</taxon>
        <taxon>Acinetobacter</taxon>
    </lineage>
</organism>
<name>A0A9D2USE7_ACILW</name>